<feature type="compositionally biased region" description="Polar residues" evidence="8">
    <location>
        <begin position="624"/>
        <end position="648"/>
    </location>
</feature>
<dbReference type="Pfam" id="PF11708">
    <property type="entry name" value="Slu7"/>
    <property type="match status" value="1"/>
</dbReference>
<keyword evidence="4 7" id="KW-0747">Spliceosome</keyword>
<sequence>MTLLDASKLSREEFRRQKDLDAARKAGTAPAELDEQGRPINPHIPQYISKAPWYLDTGAPSLAHQRRPDYDASASKLNDWYDRGAKAGPAATKYRKGACENCGAMTHKRQDCLERPRKKGAKYTNQDIAPDEVIQDIQAGYDAKRDRWNGYDPAEHSKIYDEYAAIEAARQKLREEQIDSQTDAAVRKVAKAGGGGNDEFGSSDEEDADEDKYADSADAVGQKLDAKTRITVRNLRIREDTAKYLINLDPSSAYYDPKTRSMRDNPNKNVNPEDSQFAGDNFLRNSGEAVDVQKLQLFAWQSAARGNDVHLNANPTQGEILHHQYKEKKDHLKNTSKVGILAKYGGEEYLEKAPKELLNGQTEDYVEYSRTGQVIKGRERAKAKSKYDEDVYVNNHISVWGSWYQVSTSKWGYACCHSTLHGSYCAGEAGIEASEAAKAQNLLNPRSLLETHLETSGKGKERANVAEDPSLSKKRLGEKDVALDKEKLQRAIAEEKKRKKGELDDDGGDKRRKFSSGYQDVTEEELGGLSWLYRRVATLPYSTVTRMTSGHEFEFVNRTRTLFLFTTRADLEATLTWHTLAHGLWSAYQLGLTPRARMSSMFRKKASSRKSVDAYSESDHSESDVSNAPTPTSRVESSKPISPTSETPTSKREPMSSEAWTVIILLIIGIIGRLCYAKFGGIELYLGSIITEDESLWGTVLRDLNAQEGTVGAVVIGLWEGVLLHQIMRISARAAAGVFAGLAGRLVLDLASGSAGQAVRFTASLLGISLGMLFSEVIRGVFDEKDHWENRTVTHIHKSSHRLRKSSGRRRRTTSTSEIIDDPDLTDDPHSVAATSIAATALTSQPAERRTHRRALSERDSQHAETIGLGTIPSVFSGDLEAEIAELRRQASTAAGQQHKYQEEQKYEYARGNKARALQLECEFPSKASIRGLELRIGEVKRYEALAESLTRQVGDKIVEAHRRAVEKELATPLPVPRSFNSGQRHGGATQRSGGYYSESDTRRKINPVRVTVSAGGETYEVTAEDEEVEIGPNFHKSLRQSLHNLHRPFGPPLHGQLRSRPRPRLLDLHDLSLVRKRILLPGPLAILMRMCAQLLLVRVPKAGANGRVIKTNTNDQMNIQLLSVLMLGTRFGFHDTLFINQVLAITHLPLDQTGLDLQCTSQMITGGAHQNSPGKSRTVKLNAD</sequence>
<accession>L8X0G3</accession>
<feature type="compositionally biased region" description="Acidic residues" evidence="8">
    <location>
        <begin position="201"/>
        <end position="212"/>
    </location>
</feature>
<feature type="compositionally biased region" description="Low complexity" evidence="8">
    <location>
        <begin position="831"/>
        <end position="844"/>
    </location>
</feature>
<comment type="subunit">
    <text evidence="7">Associated with the spliceosome.</text>
</comment>
<dbReference type="GO" id="GO:0000398">
    <property type="term" value="P:mRNA splicing, via spliceosome"/>
    <property type="evidence" value="ECO:0007669"/>
    <property type="project" value="UniProtKB-UniRule"/>
</dbReference>
<comment type="caution">
    <text evidence="10">The sequence shown here is derived from an EMBL/GenBank/DDBJ whole genome shotgun (WGS) entry which is preliminary data.</text>
</comment>
<dbReference type="GO" id="GO:0005681">
    <property type="term" value="C:spliceosomal complex"/>
    <property type="evidence" value="ECO:0007669"/>
    <property type="project" value="UniProtKB-UniRule"/>
</dbReference>
<dbReference type="Proteomes" id="UP000011668">
    <property type="component" value="Unassembled WGS sequence"/>
</dbReference>
<evidence type="ECO:0000256" key="4">
    <source>
        <dbReference type="ARBA" id="ARBA00022728"/>
    </source>
</evidence>
<feature type="compositionally biased region" description="Basic residues" evidence="8">
    <location>
        <begin position="798"/>
        <end position="813"/>
    </location>
</feature>
<evidence type="ECO:0000313" key="10">
    <source>
        <dbReference type="EMBL" id="ELU42587.1"/>
    </source>
</evidence>
<reference evidence="10 11" key="1">
    <citation type="journal article" date="2013" name="Nat. Commun.">
        <title>The evolution and pathogenic mechanisms of the rice sheath blight pathogen.</title>
        <authorList>
            <person name="Zheng A."/>
            <person name="Lin R."/>
            <person name="Xu L."/>
            <person name="Qin P."/>
            <person name="Tang C."/>
            <person name="Ai P."/>
            <person name="Zhang D."/>
            <person name="Liu Y."/>
            <person name="Sun Z."/>
            <person name="Feng H."/>
            <person name="Wang Y."/>
            <person name="Chen Y."/>
            <person name="Liang X."/>
            <person name="Fu R."/>
            <person name="Li Q."/>
            <person name="Zhang J."/>
            <person name="Yu X."/>
            <person name="Xie Z."/>
            <person name="Ding L."/>
            <person name="Guan P."/>
            <person name="Tang J."/>
            <person name="Liang Y."/>
            <person name="Wang S."/>
            <person name="Deng Q."/>
            <person name="Li S."/>
            <person name="Zhu J."/>
            <person name="Wang L."/>
            <person name="Liu H."/>
            <person name="Li P."/>
        </authorList>
    </citation>
    <scope>NUCLEOTIDE SEQUENCE [LARGE SCALE GENOMIC DNA]</scope>
    <source>
        <strain evidence="11">AG-1 IA</strain>
    </source>
</reference>
<dbReference type="GO" id="GO:0030628">
    <property type="term" value="F:pre-mRNA 3'-splice site binding"/>
    <property type="evidence" value="ECO:0007669"/>
    <property type="project" value="UniProtKB-UniRule"/>
</dbReference>
<feature type="domain" description="Pre-mRNA-splicing factor SLU7" evidence="9">
    <location>
        <begin position="140"/>
        <end position="402"/>
    </location>
</feature>
<evidence type="ECO:0000313" key="11">
    <source>
        <dbReference type="Proteomes" id="UP000011668"/>
    </source>
</evidence>
<dbReference type="InterPro" id="IPR021715">
    <property type="entry name" value="Slu7_dom"/>
</dbReference>
<comment type="similarity">
    <text evidence="2 7">Belongs to the SLU7 family.</text>
</comment>
<evidence type="ECO:0000256" key="3">
    <source>
        <dbReference type="ARBA" id="ARBA00022664"/>
    </source>
</evidence>
<dbReference type="STRING" id="983506.L8X0G3"/>
<protein>
    <recommendedName>
        <fullName evidence="7">Pre-mRNA-splicing factor SLU7</fullName>
    </recommendedName>
</protein>
<dbReference type="OrthoDB" id="249612at2759"/>
<evidence type="ECO:0000256" key="5">
    <source>
        <dbReference type="ARBA" id="ARBA00023187"/>
    </source>
</evidence>
<evidence type="ECO:0000256" key="1">
    <source>
        <dbReference type="ARBA" id="ARBA00004123"/>
    </source>
</evidence>
<dbReference type="HOGENOM" id="CLU_272516_0_0_1"/>
<feature type="region of interest" description="Disordered" evidence="8">
    <location>
        <begin position="1"/>
        <end position="45"/>
    </location>
</feature>
<name>L8X0G3_THACA</name>
<keyword evidence="6 7" id="KW-0539">Nucleus</keyword>
<evidence type="ECO:0000259" key="9">
    <source>
        <dbReference type="Pfam" id="PF11708"/>
    </source>
</evidence>
<proteinExistence type="inferred from homology"/>
<keyword evidence="11" id="KW-1185">Reference proteome</keyword>
<feature type="region of interest" description="Disordered" evidence="8">
    <location>
        <begin position="798"/>
        <end position="864"/>
    </location>
</feature>
<feature type="region of interest" description="Disordered" evidence="8">
    <location>
        <begin position="612"/>
        <end position="653"/>
    </location>
</feature>
<evidence type="ECO:0000256" key="8">
    <source>
        <dbReference type="SAM" id="MobiDB-lite"/>
    </source>
</evidence>
<keyword evidence="5 7" id="KW-0508">mRNA splicing</keyword>
<dbReference type="InterPro" id="IPR039974">
    <property type="entry name" value="Splicing_factor_SLU7"/>
</dbReference>
<dbReference type="AlphaFoldDB" id="L8X0G3"/>
<comment type="subcellular location">
    <subcellularLocation>
        <location evidence="1 7">Nucleus</location>
    </subcellularLocation>
</comment>
<evidence type="ECO:0000256" key="2">
    <source>
        <dbReference type="ARBA" id="ARBA00007203"/>
    </source>
</evidence>
<evidence type="ECO:0000256" key="7">
    <source>
        <dbReference type="RuleBase" id="RU367071"/>
    </source>
</evidence>
<dbReference type="PANTHER" id="PTHR12942">
    <property type="entry name" value="STEP II SPLICING FACTOR SLU7"/>
    <property type="match status" value="1"/>
</dbReference>
<comment type="function">
    <text evidence="7">Involved in pre-mRNA splicing.</text>
</comment>
<dbReference type="PANTHER" id="PTHR12942:SF2">
    <property type="entry name" value="PRE-MRNA-SPLICING FACTOR SLU7"/>
    <property type="match status" value="1"/>
</dbReference>
<feature type="compositionally biased region" description="Basic and acidic residues" evidence="8">
    <location>
        <begin position="8"/>
        <end position="24"/>
    </location>
</feature>
<dbReference type="EMBL" id="AFRT01000788">
    <property type="protein sequence ID" value="ELU42587.1"/>
    <property type="molecule type" value="Genomic_DNA"/>
</dbReference>
<organism evidence="10 11">
    <name type="scientific">Thanatephorus cucumeris (strain AG1-IA)</name>
    <name type="common">Rice sheath blight fungus</name>
    <name type="synonym">Rhizoctonia solani</name>
    <dbReference type="NCBI Taxonomy" id="983506"/>
    <lineage>
        <taxon>Eukaryota</taxon>
        <taxon>Fungi</taxon>
        <taxon>Dikarya</taxon>
        <taxon>Basidiomycota</taxon>
        <taxon>Agaricomycotina</taxon>
        <taxon>Agaricomycetes</taxon>
        <taxon>Cantharellales</taxon>
        <taxon>Ceratobasidiaceae</taxon>
        <taxon>Rhizoctonia</taxon>
        <taxon>Rhizoctonia solani AG-1</taxon>
    </lineage>
</organism>
<feature type="region of interest" description="Disordered" evidence="8">
    <location>
        <begin position="494"/>
        <end position="516"/>
    </location>
</feature>
<keyword evidence="3 7" id="KW-0507">mRNA processing</keyword>
<feature type="region of interest" description="Disordered" evidence="8">
    <location>
        <begin position="974"/>
        <end position="1001"/>
    </location>
</feature>
<feature type="region of interest" description="Disordered" evidence="8">
    <location>
        <begin position="176"/>
        <end position="212"/>
    </location>
</feature>
<evidence type="ECO:0000256" key="6">
    <source>
        <dbReference type="ARBA" id="ARBA00023242"/>
    </source>
</evidence>
<gene>
    <name evidence="10" type="ORF">AG1IA_03400</name>
</gene>